<gene>
    <name evidence="2" type="ORF">ABS772_23485</name>
</gene>
<dbReference type="EMBL" id="JBELQE010000124">
    <property type="protein sequence ID" value="MER2252886.1"/>
    <property type="molecule type" value="Genomic_DNA"/>
</dbReference>
<protein>
    <submittedName>
        <fullName evidence="2">Uncharacterized protein</fullName>
    </submittedName>
</protein>
<evidence type="ECO:0000313" key="2">
    <source>
        <dbReference type="EMBL" id="MER2252886.1"/>
    </source>
</evidence>
<accession>A0ABV1QTY5</accession>
<comment type="caution">
    <text evidence="2">The sequence shown here is derived from an EMBL/GenBank/DDBJ whole genome shotgun (WGS) entry which is preliminary data.</text>
</comment>
<feature type="region of interest" description="Disordered" evidence="1">
    <location>
        <begin position="1"/>
        <end position="22"/>
    </location>
</feature>
<evidence type="ECO:0000256" key="1">
    <source>
        <dbReference type="SAM" id="MobiDB-lite"/>
    </source>
</evidence>
<name>A0ABV1QTY5_9HYPH</name>
<organism evidence="2 3">
    <name type="scientific">Methylorubrum podarium</name>
    <dbReference type="NCBI Taxonomy" id="200476"/>
    <lineage>
        <taxon>Bacteria</taxon>
        <taxon>Pseudomonadati</taxon>
        <taxon>Pseudomonadota</taxon>
        <taxon>Alphaproteobacteria</taxon>
        <taxon>Hyphomicrobiales</taxon>
        <taxon>Methylobacteriaceae</taxon>
        <taxon>Methylorubrum</taxon>
    </lineage>
</organism>
<evidence type="ECO:0000313" key="3">
    <source>
        <dbReference type="Proteomes" id="UP001480955"/>
    </source>
</evidence>
<sequence>MPEATFFDNRATSSSLDRSRPRKLAPTRRVAAVAVGLLVAFAAPARGKTIDLSNKTDPAGVFNVAFCGRPSPDPSGKPGHAFVSYSHKKVDGDRDFLAIGHTVPPGAAIGGVVWSYFGGAVSGLLKEELYTSVKQNCLDVQVNQDDYRRARALAADPLVKMGLTTTEGTVFQAYRLGSQDCMSFLIEVAQTLKSRGLKVPDRGATDVPMAYVQRLIDTN</sequence>
<dbReference type="RefSeq" id="WP_350397103.1">
    <property type="nucleotide sequence ID" value="NZ_JBELQE010000124.1"/>
</dbReference>
<reference evidence="2 3" key="1">
    <citation type="submission" date="2024-06" db="EMBL/GenBank/DDBJ databases">
        <authorList>
            <person name="Campbell A.G."/>
        </authorList>
    </citation>
    <scope>NUCLEOTIDE SEQUENCE [LARGE SCALE GENOMIC DNA]</scope>
    <source>
        <strain evidence="2 3">EM12</strain>
    </source>
</reference>
<keyword evidence="3" id="KW-1185">Reference proteome</keyword>
<dbReference type="Proteomes" id="UP001480955">
    <property type="component" value="Unassembled WGS sequence"/>
</dbReference>
<proteinExistence type="predicted"/>